<organism evidence="1 2">
    <name type="scientific">Paramuricea clavata</name>
    <name type="common">Red gorgonian</name>
    <name type="synonym">Violescent sea-whip</name>
    <dbReference type="NCBI Taxonomy" id="317549"/>
    <lineage>
        <taxon>Eukaryota</taxon>
        <taxon>Metazoa</taxon>
        <taxon>Cnidaria</taxon>
        <taxon>Anthozoa</taxon>
        <taxon>Octocorallia</taxon>
        <taxon>Malacalcyonacea</taxon>
        <taxon>Plexauridae</taxon>
        <taxon>Paramuricea</taxon>
    </lineage>
</organism>
<proteinExistence type="predicted"/>
<evidence type="ECO:0000313" key="1">
    <source>
        <dbReference type="EMBL" id="CAB4029216.1"/>
    </source>
</evidence>
<protein>
    <submittedName>
        <fullName evidence="1">Uncharacterized protein</fullName>
    </submittedName>
</protein>
<dbReference type="Proteomes" id="UP001152795">
    <property type="component" value="Unassembled WGS sequence"/>
</dbReference>
<sequence length="100" mass="11675">MIIVKDAPKNRRVEEIGKSDLKPYHANTKDPYVTAYLNSGALPLTLVIGDGKEYNSENETYFNQLLEHNSNYIVFLRFFESQKMAFYCWDICDTTSLRNR</sequence>
<evidence type="ECO:0000313" key="2">
    <source>
        <dbReference type="Proteomes" id="UP001152795"/>
    </source>
</evidence>
<accession>A0A7D9LEE8</accession>
<dbReference type="EMBL" id="CACRXK020016017">
    <property type="protein sequence ID" value="CAB4029216.1"/>
    <property type="molecule type" value="Genomic_DNA"/>
</dbReference>
<comment type="caution">
    <text evidence="1">The sequence shown here is derived from an EMBL/GenBank/DDBJ whole genome shotgun (WGS) entry which is preliminary data.</text>
</comment>
<reference evidence="1" key="1">
    <citation type="submission" date="2020-04" db="EMBL/GenBank/DDBJ databases">
        <authorList>
            <person name="Alioto T."/>
            <person name="Alioto T."/>
            <person name="Gomez Garrido J."/>
        </authorList>
    </citation>
    <scope>NUCLEOTIDE SEQUENCE</scope>
    <source>
        <strain evidence="1">A484AB</strain>
    </source>
</reference>
<gene>
    <name evidence="1" type="ORF">PACLA_8A085052</name>
</gene>
<keyword evidence="2" id="KW-1185">Reference proteome</keyword>
<dbReference type="AlphaFoldDB" id="A0A7D9LEE8"/>
<name>A0A7D9LEE8_PARCT</name>